<dbReference type="InterPro" id="IPR025668">
    <property type="entry name" value="Tnp_DDE_dom"/>
</dbReference>
<feature type="domain" description="Transposase DDE" evidence="1">
    <location>
        <begin position="29"/>
        <end position="464"/>
    </location>
</feature>
<reference evidence="2 3" key="1">
    <citation type="submission" date="2019-11" db="EMBL/GenBank/DDBJ databases">
        <title>Metabolism of dissolved organic matter in forest soils.</title>
        <authorList>
            <person name="Cyle K.T."/>
            <person name="Wilhelm R.C."/>
            <person name="Martinez C.E."/>
        </authorList>
    </citation>
    <scope>NUCLEOTIDE SEQUENCE [LARGE SCALE GENOMIC DNA]</scope>
    <source>
        <strain evidence="2 3">5N</strain>
    </source>
</reference>
<comment type="caution">
    <text evidence="2">The sequence shown here is derived from an EMBL/GenBank/DDBJ whole genome shotgun (WGS) entry which is preliminary data.</text>
</comment>
<dbReference type="AlphaFoldDB" id="A0A972NSM9"/>
<sequence>MGETKNGQIAALGQAVEPMVVDTLGGRMHVSWDGSSQATPNGQLVFFAEFLRAAGVFDEWVRACPLEYRSGNAPGKRDVLGTLLLAILAGHRRYAHVTSLRGDAVAAQALGMDRIVSEDALRRALSRIDETASAAWLCPSLMGSVRDALEQPWILDIDASIKPLYGRQEGAEIGYNPHKPGRPSHVLHTYWVGNLRLVLDVQVSAGKQHTSAHAKAGLARLLDELGNRRPAMVRGDCGYGNEGILLELEQRQQPYLLRLRQTKNVQRLVARQFGRSDWSRPDAQGCQVVEDHLQLTGWSAKRRVVIVRRRIRDGLARESRDSSGQLRLTLAEDAVLDADPMWEYTVLVTDISYPLEAIAQLYRDRCDCENGFDELKNQWGLGGFTTQDLARCQTTARAGALIYNWWSWYCRAAHPGARLEAVTSRPLLLAAVGKTTSHAGQTQLYLTPLHAKLDTIKSLVANVRAALGHVARSAEQFPNLDRWRELLRYICARITASAPLQRTPIAAIAAIATG</sequence>
<dbReference type="Proteomes" id="UP000655523">
    <property type="component" value="Unassembled WGS sequence"/>
</dbReference>
<dbReference type="Pfam" id="PF13701">
    <property type="entry name" value="DDE_Tnp_1_4"/>
    <property type="match status" value="1"/>
</dbReference>
<organism evidence="2 3">
    <name type="scientific">Paraburkholderia elongata</name>
    <dbReference type="NCBI Taxonomy" id="2675747"/>
    <lineage>
        <taxon>Bacteria</taxon>
        <taxon>Pseudomonadati</taxon>
        <taxon>Pseudomonadota</taxon>
        <taxon>Betaproteobacteria</taxon>
        <taxon>Burkholderiales</taxon>
        <taxon>Burkholderiaceae</taxon>
        <taxon>Paraburkholderia</taxon>
    </lineage>
</organism>
<dbReference type="EMBL" id="WOEZ01000137">
    <property type="protein sequence ID" value="NPT57728.1"/>
    <property type="molecule type" value="Genomic_DNA"/>
</dbReference>
<protein>
    <submittedName>
        <fullName evidence="2">Transposase</fullName>
    </submittedName>
</protein>
<name>A0A972NSM9_9BURK</name>
<evidence type="ECO:0000313" key="3">
    <source>
        <dbReference type="Proteomes" id="UP000655523"/>
    </source>
</evidence>
<accession>A0A972NSM9</accession>
<evidence type="ECO:0000313" key="2">
    <source>
        <dbReference type="EMBL" id="NPT57728.1"/>
    </source>
</evidence>
<dbReference type="SUPFAM" id="SSF53098">
    <property type="entry name" value="Ribonuclease H-like"/>
    <property type="match status" value="1"/>
</dbReference>
<proteinExistence type="predicted"/>
<keyword evidence="3" id="KW-1185">Reference proteome</keyword>
<dbReference type="InterPro" id="IPR012337">
    <property type="entry name" value="RNaseH-like_sf"/>
</dbReference>
<evidence type="ECO:0000259" key="1">
    <source>
        <dbReference type="Pfam" id="PF13701"/>
    </source>
</evidence>
<gene>
    <name evidence="2" type="ORF">GNZ13_24960</name>
</gene>